<dbReference type="GO" id="GO:0004595">
    <property type="term" value="F:pantetheine-phosphate adenylyltransferase activity"/>
    <property type="evidence" value="ECO:0007669"/>
    <property type="project" value="UniProtKB-EC"/>
</dbReference>
<dbReference type="PANTHER" id="PTHR21342">
    <property type="entry name" value="PHOSPHOPANTETHEINE ADENYLYLTRANSFERASE"/>
    <property type="match status" value="1"/>
</dbReference>
<dbReference type="InterPro" id="IPR004821">
    <property type="entry name" value="Cyt_trans-like"/>
</dbReference>
<comment type="subcellular location">
    <subcellularLocation>
        <location evidence="9">Cytoplasm</location>
    </subcellularLocation>
</comment>
<accession>A0ABX5VUG5</accession>
<dbReference type="Proteomes" id="UP000313948">
    <property type="component" value="Chromosome"/>
</dbReference>
<dbReference type="InterPro" id="IPR014729">
    <property type="entry name" value="Rossmann-like_a/b/a_fold"/>
</dbReference>
<evidence type="ECO:0000256" key="1">
    <source>
        <dbReference type="ARBA" id="ARBA00022490"/>
    </source>
</evidence>
<protein>
    <recommendedName>
        <fullName evidence="9">Phosphopantetheine adenylyltransferase</fullName>
        <ecNumber evidence="9">2.7.7.3</ecNumber>
    </recommendedName>
    <alternativeName>
        <fullName evidence="9">Dephospho-CoA pyrophosphorylase</fullName>
    </alternativeName>
    <alternativeName>
        <fullName evidence="9">Pantetheine-phosphate adenylyltransferase</fullName>
        <shortName evidence="9">PPAT</shortName>
    </alternativeName>
</protein>
<feature type="binding site" evidence="9">
    <location>
        <position position="72"/>
    </location>
    <ligand>
        <name>substrate</name>
    </ligand>
</feature>
<evidence type="ECO:0000256" key="9">
    <source>
        <dbReference type="HAMAP-Rule" id="MF_00151"/>
    </source>
</evidence>
<keyword evidence="7 9" id="KW-0173">Coenzyme A biosynthesis</keyword>
<comment type="pathway">
    <text evidence="9">Cofactor biosynthesis; coenzyme A biosynthesis; CoA from (R)-pantothenate: step 4/5.</text>
</comment>
<dbReference type="HAMAP" id="MF_00151">
    <property type="entry name" value="PPAT_bact"/>
    <property type="match status" value="1"/>
</dbReference>
<proteinExistence type="inferred from homology"/>
<evidence type="ECO:0000256" key="6">
    <source>
        <dbReference type="ARBA" id="ARBA00022842"/>
    </source>
</evidence>
<dbReference type="EMBL" id="CP040899">
    <property type="protein sequence ID" value="QDB80800.1"/>
    <property type="molecule type" value="Genomic_DNA"/>
</dbReference>
<evidence type="ECO:0000256" key="5">
    <source>
        <dbReference type="ARBA" id="ARBA00022840"/>
    </source>
</evidence>
<evidence type="ECO:0000313" key="12">
    <source>
        <dbReference type="Proteomes" id="UP000313948"/>
    </source>
</evidence>
<keyword evidence="6 9" id="KW-0460">Magnesium</keyword>
<dbReference type="CDD" id="cd02163">
    <property type="entry name" value="PPAT"/>
    <property type="match status" value="1"/>
</dbReference>
<comment type="function">
    <text evidence="9">Reversibly transfers an adenylyl group from ATP to 4'-phosphopantetheine, yielding dephospho-CoA (dPCoA) and pyrophosphate.</text>
</comment>
<keyword evidence="12" id="KW-1185">Reference proteome</keyword>
<dbReference type="Gene3D" id="3.40.50.620">
    <property type="entry name" value="HUPs"/>
    <property type="match status" value="1"/>
</dbReference>
<comment type="cofactor">
    <cofactor evidence="9">
        <name>Mg(2+)</name>
        <dbReference type="ChEBI" id="CHEBI:18420"/>
    </cofactor>
</comment>
<feature type="binding site" evidence="9">
    <location>
        <position position="17"/>
    </location>
    <ligand>
        <name>ATP</name>
        <dbReference type="ChEBI" id="CHEBI:30616"/>
    </ligand>
</feature>
<organism evidence="11 12">
    <name type="scientific">Georgenia wutianyii</name>
    <dbReference type="NCBI Taxonomy" id="2585135"/>
    <lineage>
        <taxon>Bacteria</taxon>
        <taxon>Bacillati</taxon>
        <taxon>Actinomycetota</taxon>
        <taxon>Actinomycetes</taxon>
        <taxon>Micrococcales</taxon>
        <taxon>Bogoriellaceae</taxon>
        <taxon>Georgenia</taxon>
    </lineage>
</organism>
<feature type="binding site" evidence="9">
    <location>
        <begin position="9"/>
        <end position="10"/>
    </location>
    <ligand>
        <name>ATP</name>
        <dbReference type="ChEBI" id="CHEBI:30616"/>
    </ligand>
</feature>
<comment type="subunit">
    <text evidence="9">Homohexamer.</text>
</comment>
<keyword evidence="1 9" id="KW-0963">Cytoplasm</keyword>
<name>A0ABX5VUG5_9MICO</name>
<sequence>MSLAVCPGSFDPVTLGHLDVVRRARGLFDEVVLAVAHNSAKSYLFDLERRVELARAAVEGLDVRVDVVDGLLVDYCRRVGATAIVKGVRGGADFDAEQPMALLNRRLSGIETVFLVGDGALAHIASSLAKDVARHGGDVTDLVPPAVAQALREAFPHPGGPQ</sequence>
<feature type="binding site" evidence="9">
    <location>
        <begin position="121"/>
        <end position="127"/>
    </location>
    <ligand>
        <name>ATP</name>
        <dbReference type="ChEBI" id="CHEBI:30616"/>
    </ligand>
</feature>
<feature type="binding site" evidence="9">
    <location>
        <begin position="87"/>
        <end position="89"/>
    </location>
    <ligand>
        <name>ATP</name>
        <dbReference type="ChEBI" id="CHEBI:30616"/>
    </ligand>
</feature>
<reference evidence="11 12" key="1">
    <citation type="submission" date="2019-05" db="EMBL/GenBank/DDBJ databases">
        <title>Georgenia *** sp. nov., and Georgenia *** sp. nov., isolated from the intestinal contents of plateau pika (Ochotona curzoniae) in the Qinghai-Tibet plateau of China.</title>
        <authorList>
            <person name="Tian Z."/>
        </authorList>
    </citation>
    <scope>NUCLEOTIDE SEQUENCE [LARGE SCALE GENOMIC DNA]</scope>
    <source>
        <strain evidence="11 12">Z294</strain>
    </source>
</reference>
<dbReference type="PRINTS" id="PR01020">
    <property type="entry name" value="LPSBIOSNTHSS"/>
</dbReference>
<dbReference type="EC" id="2.7.7.3" evidence="9"/>
<dbReference type="RefSeq" id="WP_139072558.1">
    <property type="nucleotide sequence ID" value="NZ_CP040899.1"/>
</dbReference>
<dbReference type="NCBIfam" id="TIGR01510">
    <property type="entry name" value="coaD_prev_kdtB"/>
    <property type="match status" value="1"/>
</dbReference>
<feature type="domain" description="Cytidyltransferase-like" evidence="10">
    <location>
        <begin position="5"/>
        <end position="116"/>
    </location>
</feature>
<comment type="catalytic activity">
    <reaction evidence="8 9">
        <text>(R)-4'-phosphopantetheine + ATP + H(+) = 3'-dephospho-CoA + diphosphate</text>
        <dbReference type="Rhea" id="RHEA:19801"/>
        <dbReference type="ChEBI" id="CHEBI:15378"/>
        <dbReference type="ChEBI" id="CHEBI:30616"/>
        <dbReference type="ChEBI" id="CHEBI:33019"/>
        <dbReference type="ChEBI" id="CHEBI:57328"/>
        <dbReference type="ChEBI" id="CHEBI:61723"/>
        <dbReference type="EC" id="2.7.7.3"/>
    </reaction>
</comment>
<dbReference type="SUPFAM" id="SSF52374">
    <property type="entry name" value="Nucleotidylyl transferase"/>
    <property type="match status" value="1"/>
</dbReference>
<keyword evidence="2 9" id="KW-0808">Transferase</keyword>
<feature type="binding site" evidence="9">
    <location>
        <position position="86"/>
    </location>
    <ligand>
        <name>substrate</name>
    </ligand>
</feature>
<dbReference type="NCBIfam" id="TIGR00125">
    <property type="entry name" value="cyt_tran_rel"/>
    <property type="match status" value="1"/>
</dbReference>
<feature type="binding site" evidence="9">
    <location>
        <position position="97"/>
    </location>
    <ligand>
        <name>ATP</name>
        <dbReference type="ChEBI" id="CHEBI:30616"/>
    </ligand>
</feature>
<keyword evidence="3 9" id="KW-0548">Nucleotidyltransferase</keyword>
<evidence type="ECO:0000256" key="3">
    <source>
        <dbReference type="ARBA" id="ARBA00022695"/>
    </source>
</evidence>
<feature type="binding site" evidence="9">
    <location>
        <position position="41"/>
    </location>
    <ligand>
        <name>substrate</name>
    </ligand>
</feature>
<keyword evidence="4 9" id="KW-0547">Nucleotide-binding</keyword>
<evidence type="ECO:0000256" key="2">
    <source>
        <dbReference type="ARBA" id="ARBA00022679"/>
    </source>
</evidence>
<evidence type="ECO:0000256" key="8">
    <source>
        <dbReference type="ARBA" id="ARBA00029346"/>
    </source>
</evidence>
<keyword evidence="5 9" id="KW-0067">ATP-binding</keyword>
<evidence type="ECO:0000256" key="7">
    <source>
        <dbReference type="ARBA" id="ARBA00022993"/>
    </source>
</evidence>
<evidence type="ECO:0000256" key="4">
    <source>
        <dbReference type="ARBA" id="ARBA00022741"/>
    </source>
</evidence>
<dbReference type="PANTHER" id="PTHR21342:SF1">
    <property type="entry name" value="PHOSPHOPANTETHEINE ADENYLYLTRANSFERASE"/>
    <property type="match status" value="1"/>
</dbReference>
<evidence type="ECO:0000313" key="11">
    <source>
        <dbReference type="EMBL" id="QDB80800.1"/>
    </source>
</evidence>
<dbReference type="InterPro" id="IPR001980">
    <property type="entry name" value="PPAT"/>
</dbReference>
<feature type="site" description="Transition state stabilizer" evidence="9">
    <location>
        <position position="17"/>
    </location>
</feature>
<feature type="binding site" evidence="9">
    <location>
        <position position="9"/>
    </location>
    <ligand>
        <name>substrate</name>
    </ligand>
</feature>
<comment type="similarity">
    <text evidence="9">Belongs to the bacterial CoaD family.</text>
</comment>
<gene>
    <name evidence="9 11" type="primary">coaD</name>
    <name evidence="11" type="ORF">FE251_10910</name>
</gene>
<dbReference type="Pfam" id="PF01467">
    <property type="entry name" value="CTP_transf_like"/>
    <property type="match status" value="1"/>
</dbReference>
<evidence type="ECO:0000259" key="10">
    <source>
        <dbReference type="Pfam" id="PF01467"/>
    </source>
</evidence>